<evidence type="ECO:0000256" key="2">
    <source>
        <dbReference type="ARBA" id="ARBA00007613"/>
    </source>
</evidence>
<evidence type="ECO:0000256" key="9">
    <source>
        <dbReference type="SAM" id="SignalP"/>
    </source>
</evidence>
<evidence type="ECO:0000313" key="11">
    <source>
        <dbReference type="Proteomes" id="UP000002012"/>
    </source>
</evidence>
<gene>
    <name evidence="10" type="ordered locus">Dacet_2385</name>
</gene>
<dbReference type="GO" id="GO:1990281">
    <property type="term" value="C:efflux pump complex"/>
    <property type="evidence" value="ECO:0007669"/>
    <property type="project" value="TreeGrafter"/>
</dbReference>
<protein>
    <submittedName>
        <fullName evidence="10">Outer membrane efflux protein</fullName>
    </submittedName>
</protein>
<keyword evidence="4" id="KW-1134">Transmembrane beta strand</keyword>
<dbReference type="Proteomes" id="UP000002012">
    <property type="component" value="Chromosome"/>
</dbReference>
<evidence type="ECO:0000256" key="1">
    <source>
        <dbReference type="ARBA" id="ARBA00004442"/>
    </source>
</evidence>
<organism evidence="10 11">
    <name type="scientific">Denitrovibrio acetiphilus (strain DSM 12809 / NBRC 114555 / N2460)</name>
    <dbReference type="NCBI Taxonomy" id="522772"/>
    <lineage>
        <taxon>Bacteria</taxon>
        <taxon>Pseudomonadati</taxon>
        <taxon>Deferribacterota</taxon>
        <taxon>Deferribacteres</taxon>
        <taxon>Deferribacterales</taxon>
        <taxon>Geovibrionaceae</taxon>
        <taxon>Denitrovibrio</taxon>
    </lineage>
</organism>
<dbReference type="KEGG" id="dap:Dacet_2385"/>
<proteinExistence type="inferred from homology"/>
<keyword evidence="9" id="KW-0732">Signal</keyword>
<keyword evidence="5" id="KW-0812">Transmembrane</keyword>
<name>D4H3P5_DENA2</name>
<evidence type="ECO:0000256" key="6">
    <source>
        <dbReference type="ARBA" id="ARBA00023136"/>
    </source>
</evidence>
<keyword evidence="6" id="KW-0472">Membrane</keyword>
<comment type="subcellular location">
    <subcellularLocation>
        <location evidence="1">Cell outer membrane</location>
    </subcellularLocation>
</comment>
<dbReference type="AlphaFoldDB" id="D4H3P5"/>
<reference evidence="10 11" key="1">
    <citation type="journal article" date="2010" name="Stand. Genomic Sci.">
        <title>Complete genome sequence of Denitrovibrio acetiphilus type strain (N2460).</title>
        <authorList>
            <person name="Kiss H."/>
            <person name="Lang E."/>
            <person name="Lapidus A."/>
            <person name="Copeland A."/>
            <person name="Nolan M."/>
            <person name="Glavina Del Rio T."/>
            <person name="Chen F."/>
            <person name="Lucas S."/>
            <person name="Tice H."/>
            <person name="Cheng J.F."/>
            <person name="Han C."/>
            <person name="Goodwin L."/>
            <person name="Pitluck S."/>
            <person name="Liolios K."/>
            <person name="Pati A."/>
            <person name="Ivanova N."/>
            <person name="Mavromatis K."/>
            <person name="Chen A."/>
            <person name="Palaniappan K."/>
            <person name="Land M."/>
            <person name="Hauser L."/>
            <person name="Chang Y.J."/>
            <person name="Jeffries C.D."/>
            <person name="Detter J.C."/>
            <person name="Brettin T."/>
            <person name="Spring S."/>
            <person name="Rohde M."/>
            <person name="Goker M."/>
            <person name="Woyke T."/>
            <person name="Bristow J."/>
            <person name="Eisen J.A."/>
            <person name="Markowitz V."/>
            <person name="Hugenholtz P."/>
            <person name="Kyrpides N.C."/>
            <person name="Klenk H.P."/>
        </authorList>
    </citation>
    <scope>NUCLEOTIDE SEQUENCE [LARGE SCALE GENOMIC DNA]</scope>
    <source>
        <strain evidence="11">DSM 12809 / NBRC 114555 / N2460</strain>
    </source>
</reference>
<dbReference type="SUPFAM" id="SSF56954">
    <property type="entry name" value="Outer membrane efflux proteins (OEP)"/>
    <property type="match status" value="1"/>
</dbReference>
<dbReference type="STRING" id="522772.Dacet_2385"/>
<dbReference type="GO" id="GO:0009279">
    <property type="term" value="C:cell outer membrane"/>
    <property type="evidence" value="ECO:0007669"/>
    <property type="project" value="UniProtKB-SubCell"/>
</dbReference>
<dbReference type="InterPro" id="IPR003423">
    <property type="entry name" value="OMP_efflux"/>
</dbReference>
<evidence type="ECO:0000256" key="8">
    <source>
        <dbReference type="SAM" id="Coils"/>
    </source>
</evidence>
<feature type="signal peptide" evidence="9">
    <location>
        <begin position="1"/>
        <end position="19"/>
    </location>
</feature>
<sequence precursor="true">MRRILIAIPLMLLTAYAGARPMNFDEAKRAALENSYIIKSYEEKEKAASYRHMEAVGNYLPKVTLTQTYSRTDEPANAAFSSMAQGRFDNNYFQNKLPDPDYVTNHQSKIQIMQPIFMRGQIVFGIRQAEEAYAASRFETERVKQRTLFNLHRAFYGLALAEKALDVVKHSYDRTKRYYNTAQDFYENGLIVQSDLLVSESYLLMNEQAVKDAEKQHAVAMSQLQRLLATDDPIEIIWTDPHLSFKEDIDSYIKTGLENRQDLSAMKRYSSVTKLESTKAKAAFLPSVSVFADYQRNDDEMFGDNGDGYTFGAQMELNLFNGFSDYNKTRETKSAHYAMLHEIADKRLAIKSEIKNSFYGVIAASKQIEASQKRVEAAQKALEITENRFNEGLSKVTELLDREVDLKQAELSLYMSEYQQIVEKAGLQLASGTLD</sequence>
<dbReference type="GO" id="GO:0015562">
    <property type="term" value="F:efflux transmembrane transporter activity"/>
    <property type="evidence" value="ECO:0007669"/>
    <property type="project" value="InterPro"/>
</dbReference>
<evidence type="ECO:0000313" key="10">
    <source>
        <dbReference type="EMBL" id="ADD69147.1"/>
    </source>
</evidence>
<dbReference type="Pfam" id="PF02321">
    <property type="entry name" value="OEP"/>
    <property type="match status" value="2"/>
</dbReference>
<evidence type="ECO:0000256" key="3">
    <source>
        <dbReference type="ARBA" id="ARBA00022448"/>
    </source>
</evidence>
<dbReference type="Gene3D" id="1.20.1600.10">
    <property type="entry name" value="Outer membrane efflux proteins (OEP)"/>
    <property type="match status" value="1"/>
</dbReference>
<keyword evidence="3" id="KW-0813">Transport</keyword>
<dbReference type="PaxDb" id="522772-Dacet_2385"/>
<evidence type="ECO:0000256" key="7">
    <source>
        <dbReference type="ARBA" id="ARBA00023237"/>
    </source>
</evidence>
<comment type="similarity">
    <text evidence="2">Belongs to the outer membrane factor (OMF) (TC 1.B.17) family.</text>
</comment>
<feature type="coiled-coil region" evidence="8">
    <location>
        <begin position="361"/>
        <end position="388"/>
    </location>
</feature>
<keyword evidence="7" id="KW-0998">Cell outer membrane</keyword>
<keyword evidence="8" id="KW-0175">Coiled coil</keyword>
<dbReference type="PANTHER" id="PTHR30026">
    <property type="entry name" value="OUTER MEMBRANE PROTEIN TOLC"/>
    <property type="match status" value="1"/>
</dbReference>
<dbReference type="RefSeq" id="WP_013011648.1">
    <property type="nucleotide sequence ID" value="NC_013943.1"/>
</dbReference>
<dbReference type="InParanoid" id="D4H3P5"/>
<dbReference type="eggNOG" id="COG1538">
    <property type="taxonomic scope" value="Bacteria"/>
</dbReference>
<dbReference type="EMBL" id="CP001968">
    <property type="protein sequence ID" value="ADD69147.1"/>
    <property type="molecule type" value="Genomic_DNA"/>
</dbReference>
<accession>D4H3P5</accession>
<dbReference type="GO" id="GO:0015288">
    <property type="term" value="F:porin activity"/>
    <property type="evidence" value="ECO:0007669"/>
    <property type="project" value="TreeGrafter"/>
</dbReference>
<evidence type="ECO:0000256" key="5">
    <source>
        <dbReference type="ARBA" id="ARBA00022692"/>
    </source>
</evidence>
<dbReference type="PANTHER" id="PTHR30026:SF21">
    <property type="entry name" value="SLR1270 PROTEIN"/>
    <property type="match status" value="1"/>
</dbReference>
<dbReference type="InterPro" id="IPR051906">
    <property type="entry name" value="TolC-like"/>
</dbReference>
<feature type="chain" id="PRO_5003058207" evidence="9">
    <location>
        <begin position="20"/>
        <end position="435"/>
    </location>
</feature>
<dbReference type="HOGENOM" id="CLU_012817_11_0_0"/>
<keyword evidence="11" id="KW-1185">Reference proteome</keyword>
<evidence type="ECO:0000256" key="4">
    <source>
        <dbReference type="ARBA" id="ARBA00022452"/>
    </source>
</evidence>